<dbReference type="HAMAP" id="MF_00122">
    <property type="entry name" value="GatC"/>
    <property type="match status" value="1"/>
</dbReference>
<comment type="caution">
    <text evidence="2">The sequence shown here is derived from an EMBL/GenBank/DDBJ whole genome shotgun (WGS) entry which is preliminary data.</text>
</comment>
<comment type="function">
    <text evidence="1">Allows the formation of correctly charged Asn-tRNA(Asn) or Gln-tRNA(Gln) through the transamidation of misacylated Asp-tRNA(Asn) or Glu-tRNA(Gln) in organisms which lack either or both of asparaginyl-tRNA or glutaminyl-tRNA synthetases. The reaction takes place in the presence of glutamine and ATP through an activated phospho-Asp-tRNA(Asn) or phospho-Glu-tRNA(Gln).</text>
</comment>
<proteinExistence type="inferred from homology"/>
<accession>A0ABW4I701</accession>
<dbReference type="EC" id="6.3.5.-" evidence="1"/>
<dbReference type="NCBIfam" id="TIGR00135">
    <property type="entry name" value="gatC"/>
    <property type="match status" value="1"/>
</dbReference>
<dbReference type="PANTHER" id="PTHR15004:SF0">
    <property type="entry name" value="GLUTAMYL-TRNA(GLN) AMIDOTRANSFERASE SUBUNIT C, MITOCHONDRIAL"/>
    <property type="match status" value="1"/>
</dbReference>
<dbReference type="SUPFAM" id="SSF141000">
    <property type="entry name" value="Glu-tRNAGln amidotransferase C subunit"/>
    <property type="match status" value="1"/>
</dbReference>
<evidence type="ECO:0000313" key="2">
    <source>
        <dbReference type="EMBL" id="MFD1628528.1"/>
    </source>
</evidence>
<keyword evidence="1" id="KW-0547">Nucleotide-binding</keyword>
<dbReference type="Gene3D" id="1.10.20.60">
    <property type="entry name" value="Glu-tRNAGln amidotransferase C subunit, N-terminal domain"/>
    <property type="match status" value="1"/>
</dbReference>
<dbReference type="RefSeq" id="WP_379660914.1">
    <property type="nucleotide sequence ID" value="NZ_JBHUDG010000002.1"/>
</dbReference>
<protein>
    <recommendedName>
        <fullName evidence="1">Aspartyl/glutamyl-tRNA(Asn/Gln) amidotransferase subunit C</fullName>
        <shortName evidence="1">Asp/Glu-ADT subunit C</shortName>
        <ecNumber evidence="1">6.3.5.-</ecNumber>
    </recommendedName>
</protein>
<keyword evidence="1" id="KW-0067">ATP-binding</keyword>
<comment type="catalytic activity">
    <reaction evidence="1">
        <text>L-aspartyl-tRNA(Asn) + L-glutamine + ATP + H2O = L-asparaginyl-tRNA(Asn) + L-glutamate + ADP + phosphate + 2 H(+)</text>
        <dbReference type="Rhea" id="RHEA:14513"/>
        <dbReference type="Rhea" id="RHEA-COMP:9674"/>
        <dbReference type="Rhea" id="RHEA-COMP:9677"/>
        <dbReference type="ChEBI" id="CHEBI:15377"/>
        <dbReference type="ChEBI" id="CHEBI:15378"/>
        <dbReference type="ChEBI" id="CHEBI:29985"/>
        <dbReference type="ChEBI" id="CHEBI:30616"/>
        <dbReference type="ChEBI" id="CHEBI:43474"/>
        <dbReference type="ChEBI" id="CHEBI:58359"/>
        <dbReference type="ChEBI" id="CHEBI:78515"/>
        <dbReference type="ChEBI" id="CHEBI:78516"/>
        <dbReference type="ChEBI" id="CHEBI:456216"/>
    </reaction>
</comment>
<dbReference type="InterPro" id="IPR036113">
    <property type="entry name" value="Asp/Glu-ADT_sf_sub_c"/>
</dbReference>
<dbReference type="PANTHER" id="PTHR15004">
    <property type="entry name" value="GLUTAMYL-TRNA(GLN) AMIDOTRANSFERASE SUBUNIT C, MITOCHONDRIAL"/>
    <property type="match status" value="1"/>
</dbReference>
<comment type="catalytic activity">
    <reaction evidence="1">
        <text>L-glutamyl-tRNA(Gln) + L-glutamine + ATP + H2O = L-glutaminyl-tRNA(Gln) + L-glutamate + ADP + phosphate + H(+)</text>
        <dbReference type="Rhea" id="RHEA:17521"/>
        <dbReference type="Rhea" id="RHEA-COMP:9681"/>
        <dbReference type="Rhea" id="RHEA-COMP:9684"/>
        <dbReference type="ChEBI" id="CHEBI:15377"/>
        <dbReference type="ChEBI" id="CHEBI:15378"/>
        <dbReference type="ChEBI" id="CHEBI:29985"/>
        <dbReference type="ChEBI" id="CHEBI:30616"/>
        <dbReference type="ChEBI" id="CHEBI:43474"/>
        <dbReference type="ChEBI" id="CHEBI:58359"/>
        <dbReference type="ChEBI" id="CHEBI:78520"/>
        <dbReference type="ChEBI" id="CHEBI:78521"/>
        <dbReference type="ChEBI" id="CHEBI:456216"/>
    </reaction>
</comment>
<keyword evidence="1" id="KW-0648">Protein biosynthesis</keyword>
<dbReference type="Proteomes" id="UP001597118">
    <property type="component" value="Unassembled WGS sequence"/>
</dbReference>
<comment type="similarity">
    <text evidence="1">Belongs to the GatC family.</text>
</comment>
<gene>
    <name evidence="1 2" type="primary">gatC</name>
    <name evidence="2" type="ORF">ACFSAH_01495</name>
</gene>
<organism evidence="2 3">
    <name type="scientific">Pseudopedobacter beijingensis</name>
    <dbReference type="NCBI Taxonomy" id="1207056"/>
    <lineage>
        <taxon>Bacteria</taxon>
        <taxon>Pseudomonadati</taxon>
        <taxon>Bacteroidota</taxon>
        <taxon>Sphingobacteriia</taxon>
        <taxon>Sphingobacteriales</taxon>
        <taxon>Sphingobacteriaceae</taxon>
        <taxon>Pseudopedobacter</taxon>
    </lineage>
</organism>
<reference evidence="3" key="1">
    <citation type="journal article" date="2019" name="Int. J. Syst. Evol. Microbiol.">
        <title>The Global Catalogue of Microorganisms (GCM) 10K type strain sequencing project: providing services to taxonomists for standard genome sequencing and annotation.</title>
        <authorList>
            <consortium name="The Broad Institute Genomics Platform"/>
            <consortium name="The Broad Institute Genome Sequencing Center for Infectious Disease"/>
            <person name="Wu L."/>
            <person name="Ma J."/>
        </authorList>
    </citation>
    <scope>NUCLEOTIDE SEQUENCE [LARGE SCALE GENOMIC DNA]</scope>
    <source>
        <strain evidence="3">CCUG 53762</strain>
    </source>
</reference>
<evidence type="ECO:0000256" key="1">
    <source>
        <dbReference type="HAMAP-Rule" id="MF_00122"/>
    </source>
</evidence>
<name>A0ABW4I701_9SPHI</name>
<evidence type="ECO:0000313" key="3">
    <source>
        <dbReference type="Proteomes" id="UP001597118"/>
    </source>
</evidence>
<dbReference type="EMBL" id="JBHUDG010000002">
    <property type="protein sequence ID" value="MFD1628528.1"/>
    <property type="molecule type" value="Genomic_DNA"/>
</dbReference>
<sequence length="95" mass="10984">MEIDKQTVEKIAHLSRLELSEEEKERSIIELNKILSFMDKLNEVDVTGVEPLIHLNEEINVLRPDKVVQEISKEDALSNAPKKNDDYFIVPKVIK</sequence>
<comment type="subunit">
    <text evidence="1">Heterotrimer of A, B and C subunits.</text>
</comment>
<dbReference type="InterPro" id="IPR003837">
    <property type="entry name" value="GatC"/>
</dbReference>
<keyword evidence="1" id="KW-0436">Ligase</keyword>
<keyword evidence="3" id="KW-1185">Reference proteome</keyword>
<dbReference type="Pfam" id="PF02686">
    <property type="entry name" value="GatC"/>
    <property type="match status" value="1"/>
</dbReference>